<feature type="region of interest" description="Disordered" evidence="7">
    <location>
        <begin position="530"/>
        <end position="597"/>
    </location>
</feature>
<feature type="region of interest" description="Disordered" evidence="7">
    <location>
        <begin position="161"/>
        <end position="183"/>
    </location>
</feature>
<feature type="coiled-coil region" evidence="6">
    <location>
        <begin position="600"/>
        <end position="636"/>
    </location>
</feature>
<dbReference type="SUPFAM" id="SSF48647">
    <property type="entry name" value="Fungal elicitin"/>
    <property type="match status" value="1"/>
</dbReference>
<dbReference type="PROSITE" id="PS51257">
    <property type="entry name" value="PROKAR_LIPOPROTEIN"/>
    <property type="match status" value="1"/>
</dbReference>
<keyword evidence="5" id="KW-1015">Disulfide bond</keyword>
<feature type="compositionally biased region" description="Basic residues" evidence="7">
    <location>
        <begin position="563"/>
        <end position="582"/>
    </location>
</feature>
<feature type="compositionally biased region" description="Polar residues" evidence="7">
    <location>
        <begin position="165"/>
        <end position="174"/>
    </location>
</feature>
<evidence type="ECO:0008006" key="11">
    <source>
        <dbReference type="Google" id="ProtNLM"/>
    </source>
</evidence>
<dbReference type="InterPro" id="IPR002200">
    <property type="entry name" value="Elicitin"/>
</dbReference>
<organism evidence="9 10">
    <name type="scientific">Phytophthora citrophthora</name>
    <dbReference type="NCBI Taxonomy" id="4793"/>
    <lineage>
        <taxon>Eukaryota</taxon>
        <taxon>Sar</taxon>
        <taxon>Stramenopiles</taxon>
        <taxon>Oomycota</taxon>
        <taxon>Peronosporomycetes</taxon>
        <taxon>Peronosporales</taxon>
        <taxon>Peronosporaceae</taxon>
        <taxon>Phytophthora</taxon>
    </lineage>
</organism>
<dbReference type="AlphaFoldDB" id="A0AAD9G2S9"/>
<accession>A0AAD9G2S9</accession>
<dbReference type="Gene3D" id="1.10.239.10">
    <property type="entry name" value="Elicitin domain"/>
    <property type="match status" value="1"/>
</dbReference>
<feature type="region of interest" description="Disordered" evidence="7">
    <location>
        <begin position="294"/>
        <end position="338"/>
    </location>
</feature>
<gene>
    <name evidence="9" type="ORF">P3T76_014058</name>
</gene>
<feature type="region of interest" description="Disordered" evidence="7">
    <location>
        <begin position="444"/>
        <end position="480"/>
    </location>
</feature>
<evidence type="ECO:0000256" key="5">
    <source>
        <dbReference type="ARBA" id="ARBA00023157"/>
    </source>
</evidence>
<dbReference type="Proteomes" id="UP001259832">
    <property type="component" value="Unassembled WGS sequence"/>
</dbReference>
<keyword evidence="4" id="KW-0928">Hypersensitive response elicitation</keyword>
<dbReference type="SMART" id="SM01187">
    <property type="entry name" value="Elicitin"/>
    <property type="match status" value="1"/>
</dbReference>
<feature type="chain" id="PRO_5042008551" description="Elicitin-like protein" evidence="8">
    <location>
        <begin position="20"/>
        <end position="925"/>
    </location>
</feature>
<evidence type="ECO:0000256" key="7">
    <source>
        <dbReference type="SAM" id="MobiDB-lite"/>
    </source>
</evidence>
<evidence type="ECO:0000256" key="2">
    <source>
        <dbReference type="ARBA" id="ARBA00009544"/>
    </source>
</evidence>
<keyword evidence="6" id="KW-0175">Coiled coil</keyword>
<feature type="compositionally biased region" description="Low complexity" evidence="7">
    <location>
        <begin position="533"/>
        <end position="543"/>
    </location>
</feature>
<feature type="compositionally biased region" description="Basic and acidic residues" evidence="7">
    <location>
        <begin position="583"/>
        <end position="597"/>
    </location>
</feature>
<keyword evidence="8" id="KW-0732">Signal</keyword>
<evidence type="ECO:0000256" key="4">
    <source>
        <dbReference type="ARBA" id="ARBA00022978"/>
    </source>
</evidence>
<dbReference type="InterPro" id="IPR036470">
    <property type="entry name" value="Elicitin_sf"/>
</dbReference>
<dbReference type="Pfam" id="PF00964">
    <property type="entry name" value="Elicitin"/>
    <property type="match status" value="1"/>
</dbReference>
<evidence type="ECO:0000313" key="10">
    <source>
        <dbReference type="Proteomes" id="UP001259832"/>
    </source>
</evidence>
<evidence type="ECO:0000256" key="3">
    <source>
        <dbReference type="ARBA" id="ARBA00022525"/>
    </source>
</evidence>
<sequence length="925" mass="105061">MPSLKILILLFMLMNVVYSLSSCNKTQLIEALQPLTSEVNYSTCQMDANAAAICASSACKSLMSPLAALNLPECQISFKGVNFSSLVLKIITSTSCEVSTKQLKAYRIPTKMDMLSVDVLPPPGHEGDDEATEDHTLLPLHVPTTSLQDGSDDAAVLAEDEAPSYDTSQSPNQIHSHRSRGGRRHCIGKGIQLILLRKYVQCAKQFNRIPDRLTTEQLLEQGYDEFYYQGGNLNEPRLNYTAFLKLVRNRRSEVTKQNRRAGRGNPIGGTRRRQKEQMEIRALIDELEHVRQAQPRRGLDYDPLGSSSGSEHSRVMTDSSVPMLSDSSSIMGDTGTDGGISAGDLSTAETYGTVMSGAESGNDDVVVSRSKLDLMLRVAQETLMAQKKILEEVRAMEQHLIEKIGRFFAEQEAQIQETYSHAVHVPVRAKPSLLKPPPAVHKVPFNINAPPSASPVPQPPRSRSAHRRRQSLKSTVDLKQTQSWEDGINELLQGQNKTAEVRSSLPVPLSRPMLKSEHIWDHRLSGHLDSWESLSPPASSRNSSIKDEELTSRNSSDTLEKLRKPRPPRQKHRKRSRRKKRSNNQEEERLDPKEVERANAEKVAAALALAQERAKRLQLEKSQQEKEQELERQEAAFHLQEQMRRIELVRARSFRSSSSMATARSTISNCDTESVWTAEMNDILEHQNESSEFMIQLEAQLREKMLLEMNVKQSYIQKYKQRERVRLKLGKIQQRNAVQMSKVSRLTAQKASLEMELEAILDETSHTRQQRRELELADEKERLKRQREAERDLQIRLREEEWSNMMEEEKARTQVAAEARAKASKRVEEHAAKLRRMMQYRYEPHQSSSTDVSSSRKSNNDEDGSGTSQSFKMDFFLPPELADFEEDGLCNNSEHSMTFKWQVPSFAEDKFTEILMGIVSDDEDE</sequence>
<feature type="compositionally biased region" description="Low complexity" evidence="7">
    <location>
        <begin position="847"/>
        <end position="857"/>
    </location>
</feature>
<dbReference type="EMBL" id="JASMQC010000039">
    <property type="protein sequence ID" value="KAK1930387.1"/>
    <property type="molecule type" value="Genomic_DNA"/>
</dbReference>
<comment type="similarity">
    <text evidence="2">Belongs to the elicitin family.</text>
</comment>
<evidence type="ECO:0000256" key="8">
    <source>
        <dbReference type="SAM" id="SignalP"/>
    </source>
</evidence>
<evidence type="ECO:0000313" key="9">
    <source>
        <dbReference type="EMBL" id="KAK1930387.1"/>
    </source>
</evidence>
<comment type="caution">
    <text evidence="9">The sequence shown here is derived from an EMBL/GenBank/DDBJ whole genome shotgun (WGS) entry which is preliminary data.</text>
</comment>
<evidence type="ECO:0000256" key="1">
    <source>
        <dbReference type="ARBA" id="ARBA00004613"/>
    </source>
</evidence>
<feature type="region of interest" description="Disordered" evidence="7">
    <location>
        <begin position="254"/>
        <end position="275"/>
    </location>
</feature>
<protein>
    <recommendedName>
        <fullName evidence="11">Elicitin-like protein</fullName>
    </recommendedName>
</protein>
<feature type="signal peptide" evidence="8">
    <location>
        <begin position="1"/>
        <end position="19"/>
    </location>
</feature>
<feature type="region of interest" description="Disordered" evidence="7">
    <location>
        <begin position="839"/>
        <end position="872"/>
    </location>
</feature>
<dbReference type="GO" id="GO:0005576">
    <property type="term" value="C:extracellular region"/>
    <property type="evidence" value="ECO:0007669"/>
    <property type="project" value="UniProtKB-SubCell"/>
</dbReference>
<reference evidence="9" key="1">
    <citation type="submission" date="2023-08" db="EMBL/GenBank/DDBJ databases">
        <title>Reference Genome Resource for the Citrus Pathogen Phytophthora citrophthora.</title>
        <authorList>
            <person name="Moller H."/>
            <person name="Coetzee B."/>
            <person name="Rose L.J."/>
            <person name="Van Niekerk J.M."/>
        </authorList>
    </citation>
    <scope>NUCLEOTIDE SEQUENCE</scope>
    <source>
        <strain evidence="9">STE-U-9442</strain>
    </source>
</reference>
<keyword evidence="10" id="KW-1185">Reference proteome</keyword>
<dbReference type="GO" id="GO:0052040">
    <property type="term" value="P:symbiont-mediated perturbation of host programmed cell death"/>
    <property type="evidence" value="ECO:0007669"/>
    <property type="project" value="UniProtKB-KW"/>
</dbReference>
<keyword evidence="3" id="KW-0964">Secreted</keyword>
<proteinExistence type="inferred from homology"/>
<evidence type="ECO:0000256" key="6">
    <source>
        <dbReference type="SAM" id="Coils"/>
    </source>
</evidence>
<feature type="compositionally biased region" description="Low complexity" evidence="7">
    <location>
        <begin position="319"/>
        <end position="329"/>
    </location>
</feature>
<comment type="subcellular location">
    <subcellularLocation>
        <location evidence="1">Secreted</location>
    </subcellularLocation>
</comment>
<name>A0AAD9G2S9_9STRA</name>
<feature type="coiled-coil region" evidence="6">
    <location>
        <begin position="743"/>
        <end position="800"/>
    </location>
</feature>